<comment type="caution">
    <text evidence="1">The sequence shown here is derived from an EMBL/GenBank/DDBJ whole genome shotgun (WGS) entry which is preliminary data.</text>
</comment>
<name>A0A371BFD1_9SPHN</name>
<evidence type="ECO:0000313" key="1">
    <source>
        <dbReference type="EMBL" id="RDV06081.1"/>
    </source>
</evidence>
<keyword evidence="2" id="KW-1185">Reference proteome</keyword>
<gene>
    <name evidence="1" type="ORF">DXH95_01140</name>
</gene>
<dbReference type="EMBL" id="QRGP01000001">
    <property type="protein sequence ID" value="RDV06081.1"/>
    <property type="molecule type" value="Genomic_DNA"/>
</dbReference>
<reference evidence="2" key="1">
    <citation type="submission" date="2018-08" db="EMBL/GenBank/DDBJ databases">
        <authorList>
            <person name="Kim S.-J."/>
            <person name="Jung G.-Y."/>
        </authorList>
    </citation>
    <scope>NUCLEOTIDE SEQUENCE [LARGE SCALE GENOMIC DNA]</scope>
    <source>
        <strain evidence="2">GY_G</strain>
    </source>
</reference>
<proteinExistence type="predicted"/>
<accession>A0A371BFD1</accession>
<dbReference type="AlphaFoldDB" id="A0A371BFD1"/>
<protein>
    <submittedName>
        <fullName evidence="1">Uncharacterized protein</fullName>
    </submittedName>
</protein>
<organism evidence="1 2">
    <name type="scientific">Sphingorhabdus pulchriflava</name>
    <dbReference type="NCBI Taxonomy" id="2292257"/>
    <lineage>
        <taxon>Bacteria</taxon>
        <taxon>Pseudomonadati</taxon>
        <taxon>Pseudomonadota</taxon>
        <taxon>Alphaproteobacteria</taxon>
        <taxon>Sphingomonadales</taxon>
        <taxon>Sphingomonadaceae</taxon>
        <taxon>Sphingorhabdus</taxon>
    </lineage>
</organism>
<sequence length="64" mass="7412">MFERLAEAANRKADRLLMRVIRRLADAEVPEGVEVEAMDDGVRLSARQLKQRFVDDPLLRNFGR</sequence>
<evidence type="ECO:0000313" key="2">
    <source>
        <dbReference type="Proteomes" id="UP000263833"/>
    </source>
</evidence>
<dbReference type="Proteomes" id="UP000263833">
    <property type="component" value="Unassembled WGS sequence"/>
</dbReference>
<dbReference type="RefSeq" id="WP_115547640.1">
    <property type="nucleotide sequence ID" value="NZ_QRGP01000001.1"/>
</dbReference>
<dbReference type="OrthoDB" id="7585500at2"/>